<evidence type="ECO:0008006" key="5">
    <source>
        <dbReference type="Google" id="ProtNLM"/>
    </source>
</evidence>
<comment type="caution">
    <text evidence="3">The sequence shown here is derived from an EMBL/GenBank/DDBJ whole genome shotgun (WGS) entry which is preliminary data.</text>
</comment>
<proteinExistence type="predicted"/>
<dbReference type="Proteomes" id="UP001364617">
    <property type="component" value="Unassembled WGS sequence"/>
</dbReference>
<gene>
    <name evidence="3" type="ORF">R3I93_009162</name>
</gene>
<reference evidence="3 4" key="1">
    <citation type="submission" date="2024-02" db="EMBL/GenBank/DDBJ databases">
        <title>Chromosome-level genome assembly of the Eurasian Minnow (Phoxinus phoxinus).</title>
        <authorList>
            <person name="Oriowo T.O."/>
            <person name="Martin S."/>
            <person name="Stange M."/>
            <person name="Chrysostomakis Y."/>
            <person name="Brown T."/>
            <person name="Winkler S."/>
            <person name="Kukowka S."/>
            <person name="Myers E.W."/>
            <person name="Bohne A."/>
        </authorList>
    </citation>
    <scope>NUCLEOTIDE SEQUENCE [LARGE SCALE GENOMIC DNA]</scope>
    <source>
        <strain evidence="3">ZFMK-TIS-60720</strain>
        <tissue evidence="3">Whole Organism</tissue>
    </source>
</reference>
<dbReference type="EMBL" id="JAYKXH010000009">
    <property type="protein sequence ID" value="KAK7157880.1"/>
    <property type="molecule type" value="Genomic_DNA"/>
</dbReference>
<evidence type="ECO:0000256" key="1">
    <source>
        <dbReference type="SAM" id="MobiDB-lite"/>
    </source>
</evidence>
<feature type="region of interest" description="Disordered" evidence="1">
    <location>
        <begin position="261"/>
        <end position="281"/>
    </location>
</feature>
<evidence type="ECO:0000256" key="2">
    <source>
        <dbReference type="SAM" id="SignalP"/>
    </source>
</evidence>
<organism evidence="3 4">
    <name type="scientific">Phoxinus phoxinus</name>
    <name type="common">Eurasian minnow</name>
    <dbReference type="NCBI Taxonomy" id="58324"/>
    <lineage>
        <taxon>Eukaryota</taxon>
        <taxon>Metazoa</taxon>
        <taxon>Chordata</taxon>
        <taxon>Craniata</taxon>
        <taxon>Vertebrata</taxon>
        <taxon>Euteleostomi</taxon>
        <taxon>Actinopterygii</taxon>
        <taxon>Neopterygii</taxon>
        <taxon>Teleostei</taxon>
        <taxon>Ostariophysi</taxon>
        <taxon>Cypriniformes</taxon>
        <taxon>Leuciscidae</taxon>
        <taxon>Phoxininae</taxon>
        <taxon>Phoxinus</taxon>
    </lineage>
</organism>
<feature type="compositionally biased region" description="Basic and acidic residues" evidence="1">
    <location>
        <begin position="372"/>
        <end position="398"/>
    </location>
</feature>
<feature type="chain" id="PRO_5043012066" description="Seminal fluid protein" evidence="2">
    <location>
        <begin position="20"/>
        <end position="398"/>
    </location>
</feature>
<feature type="region of interest" description="Disordered" evidence="1">
    <location>
        <begin position="91"/>
        <end position="128"/>
    </location>
</feature>
<keyword evidence="2" id="KW-0732">Signal</keyword>
<feature type="region of interest" description="Disordered" evidence="1">
    <location>
        <begin position="357"/>
        <end position="398"/>
    </location>
</feature>
<evidence type="ECO:0000313" key="3">
    <source>
        <dbReference type="EMBL" id="KAK7157880.1"/>
    </source>
</evidence>
<name>A0AAN9H816_9TELE</name>
<protein>
    <recommendedName>
        <fullName evidence="5">Seminal fluid protein</fullName>
    </recommendedName>
</protein>
<keyword evidence="4" id="KW-1185">Reference proteome</keyword>
<evidence type="ECO:0000313" key="4">
    <source>
        <dbReference type="Proteomes" id="UP001364617"/>
    </source>
</evidence>
<feature type="signal peptide" evidence="2">
    <location>
        <begin position="1"/>
        <end position="19"/>
    </location>
</feature>
<accession>A0AAN9H816</accession>
<feature type="compositionally biased region" description="Basic and acidic residues" evidence="1">
    <location>
        <begin position="115"/>
        <end position="128"/>
    </location>
</feature>
<dbReference type="AlphaFoldDB" id="A0AAN9H816"/>
<sequence length="398" mass="44979">MKLINSSLTLLVFINAVYSAALREGSEDLLHFLNDAFEMNLPPDHTEPTRLSEMDLATERILDPVHPTDPTAECEAPEKVVISANFSITTPEPNLVEPADVAEEKSIESSNSDSRLAERASAEDSRERDNWRLHLRTAIADTHETLQEHYGNSAESMSMDRTDMDTGLTKSSNKHIHKATVMEDISSQEMDRPEENGRNRPATDRQKLDFMKEIHDIIQIFASRMNFKNQAGNPHDADKHQQESYKRAMDFDSPEFVDITPDTPDLDADSEERGGGHHGRYQRQISGIKAKLNYTANRATLDDSRESTDVIPGCTDTSVEHPMEENSRLDAPNVDQEIQKDTMNYQNQLRKICPTKSVRASNNPRAQLDLDSPERVNSEVLDRDNSSERLEDLEAVHL</sequence>